<evidence type="ECO:0000259" key="1">
    <source>
        <dbReference type="Pfam" id="PF05699"/>
    </source>
</evidence>
<dbReference type="InterPro" id="IPR012337">
    <property type="entry name" value="RNaseH-like_sf"/>
</dbReference>
<evidence type="ECO:0000313" key="3">
    <source>
        <dbReference type="Proteomes" id="UP000271974"/>
    </source>
</evidence>
<dbReference type="PANTHER" id="PTHR46169:SF15">
    <property type="entry name" value="INNER CENTROMERE PROTEIN A-LIKE ISOFORM X1-RELATED"/>
    <property type="match status" value="1"/>
</dbReference>
<dbReference type="Pfam" id="PF05699">
    <property type="entry name" value="Dimer_Tnp_hAT"/>
    <property type="match status" value="1"/>
</dbReference>
<proteinExistence type="predicted"/>
<feature type="domain" description="HAT C-terminal dimerisation" evidence="1">
    <location>
        <begin position="204"/>
        <end position="283"/>
    </location>
</feature>
<gene>
    <name evidence="2" type="ORF">EGW08_001694</name>
</gene>
<dbReference type="PANTHER" id="PTHR46169">
    <property type="entry name" value="DNA REPLICATION-RELATED ELEMENT FACTOR, ISOFORM A"/>
    <property type="match status" value="1"/>
</dbReference>
<dbReference type="InterPro" id="IPR008906">
    <property type="entry name" value="HATC_C_dom"/>
</dbReference>
<dbReference type="AlphaFoldDB" id="A0A3S1AFI9"/>
<protein>
    <recommendedName>
        <fullName evidence="1">HAT C-terminal dimerisation domain-containing protein</fullName>
    </recommendedName>
</protein>
<organism evidence="2 3">
    <name type="scientific">Elysia chlorotica</name>
    <name type="common">Eastern emerald elysia</name>
    <name type="synonym">Sea slug</name>
    <dbReference type="NCBI Taxonomy" id="188477"/>
    <lineage>
        <taxon>Eukaryota</taxon>
        <taxon>Metazoa</taxon>
        <taxon>Spiralia</taxon>
        <taxon>Lophotrochozoa</taxon>
        <taxon>Mollusca</taxon>
        <taxon>Gastropoda</taxon>
        <taxon>Heterobranchia</taxon>
        <taxon>Euthyneura</taxon>
        <taxon>Panpulmonata</taxon>
        <taxon>Sacoglossa</taxon>
        <taxon>Placobranchoidea</taxon>
        <taxon>Plakobranchidae</taxon>
        <taxon>Elysia</taxon>
    </lineage>
</organism>
<keyword evidence="3" id="KW-1185">Reference proteome</keyword>
<dbReference type="GO" id="GO:0006357">
    <property type="term" value="P:regulation of transcription by RNA polymerase II"/>
    <property type="evidence" value="ECO:0007669"/>
    <property type="project" value="TreeGrafter"/>
</dbReference>
<dbReference type="Proteomes" id="UP000271974">
    <property type="component" value="Unassembled WGS sequence"/>
</dbReference>
<dbReference type="EMBL" id="RQTK01000030">
    <property type="protein sequence ID" value="RUS90517.1"/>
    <property type="molecule type" value="Genomic_DNA"/>
</dbReference>
<comment type="caution">
    <text evidence="2">The sequence shown here is derived from an EMBL/GenBank/DDBJ whole genome shotgun (WGS) entry which is preliminary data.</text>
</comment>
<dbReference type="SUPFAM" id="SSF53098">
    <property type="entry name" value="Ribonuclease H-like"/>
    <property type="match status" value="1"/>
</dbReference>
<sequence length="285" mass="31404">MLERTLEQYEAVNTVLCYLGKDHMCLCDDEVELIRSVLQVLKPFYAASQELCTEPYTCMSKLIPISTLLQQVTDAGISAEESSTSCSAAQTQAALRNALASQMQQHLATVENNYRLAAATLLDPRFKQHAFTDATALEAAQQRLLCDVQAVVQSSETPTTAGAGIPTGGDASASTAASFWGMFDKKVVDAGAMKTDMSEAENETRRFFKEANIPRTSDPLQWWKLNEVQFPNLKVLAKKFLCVPATALSSDRLFDKGGDDFARRRDAFRGGQLNNMIFLNKNISH</sequence>
<dbReference type="GO" id="GO:0005634">
    <property type="term" value="C:nucleus"/>
    <property type="evidence" value="ECO:0007669"/>
    <property type="project" value="TreeGrafter"/>
</dbReference>
<evidence type="ECO:0000313" key="2">
    <source>
        <dbReference type="EMBL" id="RUS90517.1"/>
    </source>
</evidence>
<dbReference type="OrthoDB" id="106267at2759"/>
<reference evidence="2 3" key="1">
    <citation type="submission" date="2019-01" db="EMBL/GenBank/DDBJ databases">
        <title>A draft genome assembly of the solar-powered sea slug Elysia chlorotica.</title>
        <authorList>
            <person name="Cai H."/>
            <person name="Li Q."/>
            <person name="Fang X."/>
            <person name="Li J."/>
            <person name="Curtis N.E."/>
            <person name="Altenburger A."/>
            <person name="Shibata T."/>
            <person name="Feng M."/>
            <person name="Maeda T."/>
            <person name="Schwartz J.A."/>
            <person name="Shigenobu S."/>
            <person name="Lundholm N."/>
            <person name="Nishiyama T."/>
            <person name="Yang H."/>
            <person name="Hasebe M."/>
            <person name="Li S."/>
            <person name="Pierce S.K."/>
            <person name="Wang J."/>
        </authorList>
    </citation>
    <scope>NUCLEOTIDE SEQUENCE [LARGE SCALE GENOMIC DNA]</scope>
    <source>
        <strain evidence="2">EC2010</strain>
        <tissue evidence="2">Whole organism of an adult</tissue>
    </source>
</reference>
<name>A0A3S1AFI9_ELYCH</name>
<accession>A0A3S1AFI9</accession>
<dbReference type="InterPro" id="IPR052717">
    <property type="entry name" value="Vacuolar_transposase_reg"/>
</dbReference>
<dbReference type="GO" id="GO:0046983">
    <property type="term" value="F:protein dimerization activity"/>
    <property type="evidence" value="ECO:0007669"/>
    <property type="project" value="InterPro"/>
</dbReference>